<dbReference type="EMBL" id="CAJOBC010080268">
    <property type="protein sequence ID" value="CAF4272088.1"/>
    <property type="molecule type" value="Genomic_DNA"/>
</dbReference>
<evidence type="ECO:0000313" key="2">
    <source>
        <dbReference type="EMBL" id="CAF4272088.1"/>
    </source>
</evidence>
<evidence type="ECO:0000313" key="3">
    <source>
        <dbReference type="Proteomes" id="UP000663829"/>
    </source>
</evidence>
<gene>
    <name evidence="1" type="ORF">GPM918_LOCUS32235</name>
    <name evidence="2" type="ORF">SRO942_LOCUS32898</name>
</gene>
<feature type="non-terminal residue" evidence="1">
    <location>
        <position position="1"/>
    </location>
</feature>
<dbReference type="OrthoDB" id="10015500at2759"/>
<reference evidence="1" key="1">
    <citation type="submission" date="2021-02" db="EMBL/GenBank/DDBJ databases">
        <authorList>
            <person name="Nowell W R."/>
        </authorList>
    </citation>
    <scope>NUCLEOTIDE SEQUENCE</scope>
</reference>
<dbReference type="Proteomes" id="UP000681722">
    <property type="component" value="Unassembled WGS sequence"/>
</dbReference>
<accession>A0A815JCI2</accession>
<protein>
    <submittedName>
        <fullName evidence="1">Uncharacterized protein</fullName>
    </submittedName>
</protein>
<keyword evidence="3" id="KW-1185">Reference proteome</keyword>
<name>A0A815JCI2_9BILA</name>
<dbReference type="EMBL" id="CAJNOQ010016336">
    <property type="protein sequence ID" value="CAF1378959.1"/>
    <property type="molecule type" value="Genomic_DNA"/>
</dbReference>
<dbReference type="AlphaFoldDB" id="A0A815JCI2"/>
<evidence type="ECO:0000313" key="1">
    <source>
        <dbReference type="EMBL" id="CAF1378959.1"/>
    </source>
</evidence>
<dbReference type="Proteomes" id="UP000663829">
    <property type="component" value="Unassembled WGS sequence"/>
</dbReference>
<comment type="caution">
    <text evidence="1">The sequence shown here is derived from an EMBL/GenBank/DDBJ whole genome shotgun (WGS) entry which is preliminary data.</text>
</comment>
<proteinExistence type="predicted"/>
<organism evidence="1 3">
    <name type="scientific">Didymodactylos carnosus</name>
    <dbReference type="NCBI Taxonomy" id="1234261"/>
    <lineage>
        <taxon>Eukaryota</taxon>
        <taxon>Metazoa</taxon>
        <taxon>Spiralia</taxon>
        <taxon>Gnathifera</taxon>
        <taxon>Rotifera</taxon>
        <taxon>Eurotatoria</taxon>
        <taxon>Bdelloidea</taxon>
        <taxon>Philodinida</taxon>
        <taxon>Philodinidae</taxon>
        <taxon>Didymodactylos</taxon>
    </lineage>
</organism>
<sequence>IINELYGKTWFVLFPELRFGKSLFITNRSDALHLEEEIQLQIFEQFCFLQPRLPLGTKIKQDELLELKTFITSTTAKKNLIKRRTVIRPKKRIVK</sequence>